<evidence type="ECO:0000256" key="4">
    <source>
        <dbReference type="ARBA" id="ARBA00023163"/>
    </source>
</evidence>
<dbReference type="Pfam" id="PF03466">
    <property type="entry name" value="LysR_substrate"/>
    <property type="match status" value="1"/>
</dbReference>
<feature type="domain" description="HTH lysR-type" evidence="5">
    <location>
        <begin position="9"/>
        <end position="66"/>
    </location>
</feature>
<keyword evidence="4" id="KW-0804">Transcription</keyword>
<dbReference type="InterPro" id="IPR050389">
    <property type="entry name" value="LysR-type_TF"/>
</dbReference>
<dbReference type="Gene3D" id="1.10.10.10">
    <property type="entry name" value="Winged helix-like DNA-binding domain superfamily/Winged helix DNA-binding domain"/>
    <property type="match status" value="1"/>
</dbReference>
<sequence length="308" mass="33923">MNLVHTRNLDLNLVPVLIAVADTGSVTEAAKRLYLTQSATSAALGRLKSAIGEAIVVRHGRGVALTERGARLVAEARPLLDALLQTALQPARFDAKTSERTIRIGVADIVDEWLLPRLLRFLETEAPRMRVVSSTVQFRTVGEALSTRRIDIAVTKAGELPASIVRRPLLRTHFVCVFDPRFVRLGTRPTERTYLAQDHIIVSYNGDLRGIVEDTFGRERRVRCSVASFASIGAIVDGSRLVATIPNTVASQILTVRPHLRIAKFPFARRDSSVDLLWPTALDVDPACRFVRDAIVGLASEVQARRPL</sequence>
<dbReference type="OrthoDB" id="9774011at2"/>
<dbReference type="Proteomes" id="UP000064967">
    <property type="component" value="Chromosome"/>
</dbReference>
<dbReference type="AlphaFoldDB" id="A0A0K1PYA2"/>
<reference evidence="6 7" key="1">
    <citation type="submission" date="2015-08" db="EMBL/GenBank/DDBJ databases">
        <authorList>
            <person name="Babu N.S."/>
            <person name="Beckwith C.J."/>
            <person name="Beseler K.G."/>
            <person name="Brison A."/>
            <person name="Carone J.V."/>
            <person name="Caskin T.P."/>
            <person name="Diamond M."/>
            <person name="Durham M.E."/>
            <person name="Foxe J.M."/>
            <person name="Go M."/>
            <person name="Henderson B.A."/>
            <person name="Jones I.B."/>
            <person name="McGettigan J.A."/>
            <person name="Micheletti S.J."/>
            <person name="Nasrallah M.E."/>
            <person name="Ortiz D."/>
            <person name="Piller C.R."/>
            <person name="Privatt S.R."/>
            <person name="Schneider S.L."/>
            <person name="Sharp S."/>
            <person name="Smith T.C."/>
            <person name="Stanton J.D."/>
            <person name="Ullery H.E."/>
            <person name="Wilson R.J."/>
            <person name="Serrano M.G."/>
            <person name="Buck G."/>
            <person name="Lee V."/>
            <person name="Wang Y."/>
            <person name="Carvalho R."/>
            <person name="Voegtly L."/>
            <person name="Shi R."/>
            <person name="Duckworth R."/>
            <person name="Johnson A."/>
            <person name="Loviza R."/>
            <person name="Walstead R."/>
            <person name="Shah Z."/>
            <person name="Kiflezghi M."/>
            <person name="Wade K."/>
            <person name="Ball S.L."/>
            <person name="Bradley K.W."/>
            <person name="Asai D.J."/>
            <person name="Bowman C.A."/>
            <person name="Russell D.A."/>
            <person name="Pope W.H."/>
            <person name="Jacobs-Sera D."/>
            <person name="Hendrix R.W."/>
            <person name="Hatfull G.F."/>
        </authorList>
    </citation>
    <scope>NUCLEOTIDE SEQUENCE [LARGE SCALE GENOMIC DNA]</scope>
    <source>
        <strain evidence="6 7">DSM 27648</strain>
    </source>
</reference>
<protein>
    <submittedName>
        <fullName evidence="6">Transcriptional regulator, LysR family</fullName>
    </submittedName>
</protein>
<evidence type="ECO:0000259" key="5">
    <source>
        <dbReference type="PROSITE" id="PS50931"/>
    </source>
</evidence>
<proteinExistence type="inferred from homology"/>
<evidence type="ECO:0000313" key="6">
    <source>
        <dbReference type="EMBL" id="AKU98356.1"/>
    </source>
</evidence>
<dbReference type="InterPro" id="IPR000847">
    <property type="entry name" value="LysR_HTH_N"/>
</dbReference>
<dbReference type="RefSeq" id="WP_146649326.1">
    <property type="nucleotide sequence ID" value="NZ_CP012333.1"/>
</dbReference>
<dbReference type="GO" id="GO:0003677">
    <property type="term" value="F:DNA binding"/>
    <property type="evidence" value="ECO:0007669"/>
    <property type="project" value="UniProtKB-KW"/>
</dbReference>
<dbReference type="EMBL" id="CP012333">
    <property type="protein sequence ID" value="AKU98356.1"/>
    <property type="molecule type" value="Genomic_DNA"/>
</dbReference>
<dbReference type="KEGG" id="llu:AKJ09_05020"/>
<dbReference type="PROSITE" id="PS50931">
    <property type="entry name" value="HTH_LYSR"/>
    <property type="match status" value="1"/>
</dbReference>
<keyword evidence="2" id="KW-0805">Transcription regulation</keyword>
<accession>A0A0K1PYA2</accession>
<dbReference type="InterPro" id="IPR036390">
    <property type="entry name" value="WH_DNA-bd_sf"/>
</dbReference>
<evidence type="ECO:0000313" key="7">
    <source>
        <dbReference type="Proteomes" id="UP000064967"/>
    </source>
</evidence>
<dbReference type="STRING" id="1391654.AKJ09_05020"/>
<dbReference type="GO" id="GO:0003700">
    <property type="term" value="F:DNA-binding transcription factor activity"/>
    <property type="evidence" value="ECO:0007669"/>
    <property type="project" value="InterPro"/>
</dbReference>
<comment type="similarity">
    <text evidence="1">Belongs to the LysR transcriptional regulatory family.</text>
</comment>
<keyword evidence="7" id="KW-1185">Reference proteome</keyword>
<dbReference type="InterPro" id="IPR036388">
    <property type="entry name" value="WH-like_DNA-bd_sf"/>
</dbReference>
<evidence type="ECO:0000256" key="2">
    <source>
        <dbReference type="ARBA" id="ARBA00023015"/>
    </source>
</evidence>
<dbReference type="PANTHER" id="PTHR30118:SF15">
    <property type="entry name" value="TRANSCRIPTIONAL REGULATORY PROTEIN"/>
    <property type="match status" value="1"/>
</dbReference>
<evidence type="ECO:0000256" key="3">
    <source>
        <dbReference type="ARBA" id="ARBA00023125"/>
    </source>
</evidence>
<dbReference type="SUPFAM" id="SSF53850">
    <property type="entry name" value="Periplasmic binding protein-like II"/>
    <property type="match status" value="1"/>
</dbReference>
<dbReference type="Pfam" id="PF00126">
    <property type="entry name" value="HTH_1"/>
    <property type="match status" value="1"/>
</dbReference>
<dbReference type="Gene3D" id="3.40.190.10">
    <property type="entry name" value="Periplasmic binding protein-like II"/>
    <property type="match status" value="2"/>
</dbReference>
<dbReference type="PANTHER" id="PTHR30118">
    <property type="entry name" value="HTH-TYPE TRANSCRIPTIONAL REGULATOR LEUO-RELATED"/>
    <property type="match status" value="1"/>
</dbReference>
<keyword evidence="3" id="KW-0238">DNA-binding</keyword>
<evidence type="ECO:0000256" key="1">
    <source>
        <dbReference type="ARBA" id="ARBA00009437"/>
    </source>
</evidence>
<dbReference type="InterPro" id="IPR005119">
    <property type="entry name" value="LysR_subst-bd"/>
</dbReference>
<name>A0A0K1PYA2_9BACT</name>
<gene>
    <name evidence="6" type="ORF">AKJ09_05020</name>
</gene>
<organism evidence="6 7">
    <name type="scientific">Labilithrix luteola</name>
    <dbReference type="NCBI Taxonomy" id="1391654"/>
    <lineage>
        <taxon>Bacteria</taxon>
        <taxon>Pseudomonadati</taxon>
        <taxon>Myxococcota</taxon>
        <taxon>Polyangia</taxon>
        <taxon>Polyangiales</taxon>
        <taxon>Labilitrichaceae</taxon>
        <taxon>Labilithrix</taxon>
    </lineage>
</organism>
<dbReference type="SUPFAM" id="SSF46785">
    <property type="entry name" value="Winged helix' DNA-binding domain"/>
    <property type="match status" value="1"/>
</dbReference>